<evidence type="ECO:0000313" key="1">
    <source>
        <dbReference type="EMBL" id="KMS96645.1"/>
    </source>
</evidence>
<evidence type="ECO:0000313" key="2">
    <source>
        <dbReference type="Proteomes" id="UP000035740"/>
    </source>
</evidence>
<gene>
    <name evidence="1" type="ORF">BVRB_8g201080</name>
</gene>
<accession>A0A0J8E0L1</accession>
<dbReference type="Gramene" id="KMS96645">
    <property type="protein sequence ID" value="KMS96645"/>
    <property type="gene ID" value="BVRB_8g201080"/>
</dbReference>
<keyword evidence="2" id="KW-1185">Reference proteome</keyword>
<sequence length="37" mass="4101">MPVEEMVDVAWEAEQHVVLAIPAHVSSVPQEAVFQNL</sequence>
<dbReference type="Proteomes" id="UP000035740">
    <property type="component" value="Unassembled WGS sequence"/>
</dbReference>
<name>A0A0J8E0L1_BETVV</name>
<proteinExistence type="predicted"/>
<organism evidence="1 2">
    <name type="scientific">Beta vulgaris subsp. vulgaris</name>
    <name type="common">Beet</name>
    <dbReference type="NCBI Taxonomy" id="3555"/>
    <lineage>
        <taxon>Eukaryota</taxon>
        <taxon>Viridiplantae</taxon>
        <taxon>Streptophyta</taxon>
        <taxon>Embryophyta</taxon>
        <taxon>Tracheophyta</taxon>
        <taxon>Spermatophyta</taxon>
        <taxon>Magnoliopsida</taxon>
        <taxon>eudicotyledons</taxon>
        <taxon>Gunneridae</taxon>
        <taxon>Pentapetalae</taxon>
        <taxon>Caryophyllales</taxon>
        <taxon>Chenopodiaceae</taxon>
        <taxon>Betoideae</taxon>
        <taxon>Beta</taxon>
    </lineage>
</organism>
<reference evidence="1 2" key="1">
    <citation type="journal article" date="2014" name="Nature">
        <title>The genome of the recently domesticated crop plant sugar beet (Beta vulgaris).</title>
        <authorList>
            <person name="Dohm J.C."/>
            <person name="Minoche A.E."/>
            <person name="Holtgrawe D."/>
            <person name="Capella-Gutierrez S."/>
            <person name="Zakrzewski F."/>
            <person name="Tafer H."/>
            <person name="Rupp O."/>
            <person name="Sorensen T.R."/>
            <person name="Stracke R."/>
            <person name="Reinhardt R."/>
            <person name="Goesmann A."/>
            <person name="Kraft T."/>
            <person name="Schulz B."/>
            <person name="Stadler P.F."/>
            <person name="Schmidt T."/>
            <person name="Gabaldon T."/>
            <person name="Lehrach H."/>
            <person name="Weisshaar B."/>
            <person name="Himmelbauer H."/>
        </authorList>
    </citation>
    <scope>NUCLEOTIDE SEQUENCE [LARGE SCALE GENOMIC DNA]</scope>
    <source>
        <tissue evidence="1">Taproot</tissue>
    </source>
</reference>
<protein>
    <submittedName>
        <fullName evidence="1">Uncharacterized protein</fullName>
    </submittedName>
</protein>
<dbReference type="EMBL" id="KQ090365">
    <property type="protein sequence ID" value="KMS96645.1"/>
    <property type="molecule type" value="Genomic_DNA"/>
</dbReference>
<dbReference type="AlphaFoldDB" id="A0A0J8E0L1"/>